<feature type="region of interest" description="Disordered" evidence="1">
    <location>
        <begin position="1"/>
        <end position="22"/>
    </location>
</feature>
<reference evidence="2 3" key="1">
    <citation type="submission" date="2020-08" db="EMBL/GenBank/DDBJ databases">
        <title>Aphidius gifuensis genome sequencing and assembly.</title>
        <authorList>
            <person name="Du Z."/>
        </authorList>
    </citation>
    <scope>NUCLEOTIDE SEQUENCE [LARGE SCALE GENOMIC DNA]</scope>
    <source>
        <strain evidence="2">YNYX2018</strain>
        <tissue evidence="2">Adults</tissue>
    </source>
</reference>
<proteinExistence type="predicted"/>
<evidence type="ECO:0000256" key="1">
    <source>
        <dbReference type="SAM" id="MobiDB-lite"/>
    </source>
</evidence>
<keyword evidence="3" id="KW-1185">Reference proteome</keyword>
<feature type="compositionally biased region" description="Low complexity" evidence="1">
    <location>
        <begin position="10"/>
        <end position="19"/>
    </location>
</feature>
<dbReference type="AlphaFoldDB" id="A0A835CS52"/>
<comment type="caution">
    <text evidence="2">The sequence shown here is derived from an EMBL/GenBank/DDBJ whole genome shotgun (WGS) entry which is preliminary data.</text>
</comment>
<sequence length="662" mass="76060">MAPVTRSKSKPSTPSSSSSENDTNVKYKLNINLSRILKNYQSRLLVHTKAWKTKHQNHLINLFYHAFLDARIFELSTKQMIEVARKYFENQGINKFYCDPVFLKRCLSNSVILRSLVLKFKDPQSVKIDRNNVDHSVVKLQTPSDKNDELNKHFCKEQNASLNIEIKNENSSQVLTNNDVLKKPSNQQIMYVDKTAVNNKLAVIKTTTANDLLKQADILSTINVKENALNNDFTSKLLNEVINNSGIHKLSYHVINIQEKIIVKRQVKLLVILSSDKIRLITFNLLNKKYYVNDLLLQAGILLDKKPEVSHVVHPILGNINYIVECETTKIMINSIKINYSASILTSKILFNPKNYKYSCKLIDDPKDTIVKQQIKILVVMPNNNERLITFNLLNDKCYLNDLLKRAGIPLNGKTKVSLVDNYHSLNIYYAVKYKTDEIPKPSSSFDTNTFENENLTSTVGDKCGASLNSFDCCKQKEENSTELVPNKCSFSNENNKPTDVLVEEKLFDNIGQKIACNDKKQLSNIKISTVLECWTIRIGLYEYKPEHLVMIDSTGLTLLVPRHDDKNSFVKLRIKYEEIIEVEIHCGETPALFLYTDAIVALKIQKLLYMENNGQLYRMHKRISFLLKNLSEESIKKLEIIFSQLCLFTKINEKQAYNNLE</sequence>
<gene>
    <name evidence="2" type="ORF">HCN44_000710</name>
</gene>
<accession>A0A835CS52</accession>
<organism evidence="2 3">
    <name type="scientific">Aphidius gifuensis</name>
    <name type="common">Parasitoid wasp</name>
    <dbReference type="NCBI Taxonomy" id="684658"/>
    <lineage>
        <taxon>Eukaryota</taxon>
        <taxon>Metazoa</taxon>
        <taxon>Ecdysozoa</taxon>
        <taxon>Arthropoda</taxon>
        <taxon>Hexapoda</taxon>
        <taxon>Insecta</taxon>
        <taxon>Pterygota</taxon>
        <taxon>Neoptera</taxon>
        <taxon>Endopterygota</taxon>
        <taxon>Hymenoptera</taxon>
        <taxon>Apocrita</taxon>
        <taxon>Ichneumonoidea</taxon>
        <taxon>Braconidae</taxon>
        <taxon>Aphidiinae</taxon>
        <taxon>Aphidius</taxon>
    </lineage>
</organism>
<evidence type="ECO:0000313" key="3">
    <source>
        <dbReference type="Proteomes" id="UP000639338"/>
    </source>
</evidence>
<protein>
    <submittedName>
        <fullName evidence="2">Uncharacterized protein</fullName>
    </submittedName>
</protein>
<evidence type="ECO:0000313" key="2">
    <source>
        <dbReference type="EMBL" id="KAF7990905.1"/>
    </source>
</evidence>
<name>A0A835CS52_APHGI</name>
<dbReference type="EMBL" id="JACMRX010000004">
    <property type="protein sequence ID" value="KAF7990905.1"/>
    <property type="molecule type" value="Genomic_DNA"/>
</dbReference>
<dbReference type="Proteomes" id="UP000639338">
    <property type="component" value="Unassembled WGS sequence"/>
</dbReference>